<accession>A0A927AXL3</accession>
<feature type="region of interest" description="Disordered" evidence="1">
    <location>
        <begin position="108"/>
        <end position="233"/>
    </location>
</feature>
<comment type="caution">
    <text evidence="2">The sequence shown here is derived from an EMBL/GenBank/DDBJ whole genome shotgun (WGS) entry which is preliminary data.</text>
</comment>
<keyword evidence="3" id="KW-1185">Reference proteome</keyword>
<evidence type="ECO:0000313" key="3">
    <source>
        <dbReference type="Proteomes" id="UP000653797"/>
    </source>
</evidence>
<dbReference type="EMBL" id="JACXAA010000001">
    <property type="protein sequence ID" value="MBD2751620.1"/>
    <property type="molecule type" value="Genomic_DNA"/>
</dbReference>
<gene>
    <name evidence="2" type="ORF">IC230_01855</name>
</gene>
<name>A0A927AXL3_9BACT</name>
<feature type="compositionally biased region" description="Low complexity" evidence="1">
    <location>
        <begin position="221"/>
        <end position="233"/>
    </location>
</feature>
<feature type="compositionally biased region" description="Basic and acidic residues" evidence="1">
    <location>
        <begin position="177"/>
        <end position="186"/>
    </location>
</feature>
<reference evidence="2" key="1">
    <citation type="submission" date="2020-09" db="EMBL/GenBank/DDBJ databases">
        <authorList>
            <person name="Kim M.K."/>
        </authorList>
    </citation>
    <scope>NUCLEOTIDE SEQUENCE</scope>
    <source>
        <strain evidence="2">BT704</strain>
    </source>
</reference>
<protein>
    <submittedName>
        <fullName evidence="2">Uncharacterized protein</fullName>
    </submittedName>
</protein>
<feature type="compositionally biased region" description="Polar residues" evidence="1">
    <location>
        <begin position="121"/>
        <end position="138"/>
    </location>
</feature>
<feature type="compositionally biased region" description="Acidic residues" evidence="1">
    <location>
        <begin position="163"/>
        <end position="173"/>
    </location>
</feature>
<proteinExistence type="predicted"/>
<dbReference type="AlphaFoldDB" id="A0A927AXL3"/>
<evidence type="ECO:0000313" key="2">
    <source>
        <dbReference type="EMBL" id="MBD2751620.1"/>
    </source>
</evidence>
<feature type="compositionally biased region" description="Low complexity" evidence="1">
    <location>
        <begin position="193"/>
        <end position="213"/>
    </location>
</feature>
<organism evidence="2 3">
    <name type="scientific">Spirosoma validum</name>
    <dbReference type="NCBI Taxonomy" id="2771355"/>
    <lineage>
        <taxon>Bacteria</taxon>
        <taxon>Pseudomonadati</taxon>
        <taxon>Bacteroidota</taxon>
        <taxon>Cytophagia</taxon>
        <taxon>Cytophagales</taxon>
        <taxon>Cytophagaceae</taxon>
        <taxon>Spirosoma</taxon>
    </lineage>
</organism>
<dbReference type="Proteomes" id="UP000653797">
    <property type="component" value="Unassembled WGS sequence"/>
</dbReference>
<evidence type="ECO:0000256" key="1">
    <source>
        <dbReference type="SAM" id="MobiDB-lite"/>
    </source>
</evidence>
<dbReference type="RefSeq" id="WP_191037259.1">
    <property type="nucleotide sequence ID" value="NZ_JACXAA010000001.1"/>
</dbReference>
<sequence>MALDQHASNLITLTVKAFDGSATSVSPMDGMSLIDSWTSFLKTDNQQNSSVISGLDELKAELQSGNLDGTSIQRILNNLVDQSSQLIKAVGTENKSELTPLTDALQSFSQQAGGSGKPANTGGQAPMTSTVGGESTNRGIGASAFDTTDDDDLSDRNGGTVDTDPEIDMDDTTGSDGRPEKDRLSGDPDETGDSSYSSQPSQSRSDTSRVSGIGISGGSGDTSTSQSGGRSQY</sequence>